<gene>
    <name evidence="1" type="ORF">UFOPK2894_00182</name>
</gene>
<proteinExistence type="predicted"/>
<organism evidence="1">
    <name type="scientific">freshwater metagenome</name>
    <dbReference type="NCBI Taxonomy" id="449393"/>
    <lineage>
        <taxon>unclassified sequences</taxon>
        <taxon>metagenomes</taxon>
        <taxon>ecological metagenomes</taxon>
    </lineage>
</organism>
<accession>A0A6J6V1S2</accession>
<sequence length="231" mass="24654">MTSRSLWVIKSTPTPEAAKFLITCRSSSVSCGVRTAVGSSRMSKSTSLRSALRISMRCCVPTGRSSTNASGSTSRPYFSESANTSARAAFILMKMPRFGSLPRIMFSVTVITGTSWKCWCTMPTPRAIAPLVSPGVIISPLIRISPESGRTMPKTLFTRVDFPAPFSPSKATISPAATVIEIFSFATTPGKVLVTLAISRSALITPSPSRTAGLQQPVDVPYLLKSQGPRS</sequence>
<evidence type="ECO:0000313" key="1">
    <source>
        <dbReference type="EMBL" id="CAB4765195.1"/>
    </source>
</evidence>
<dbReference type="EMBL" id="CAEZZQ010000007">
    <property type="protein sequence ID" value="CAB4765195.1"/>
    <property type="molecule type" value="Genomic_DNA"/>
</dbReference>
<dbReference type="AlphaFoldDB" id="A0A6J6V1S2"/>
<protein>
    <submittedName>
        <fullName evidence="1">Unannotated protein</fullName>
    </submittedName>
</protein>
<reference evidence="1" key="1">
    <citation type="submission" date="2020-05" db="EMBL/GenBank/DDBJ databases">
        <authorList>
            <person name="Chiriac C."/>
            <person name="Salcher M."/>
            <person name="Ghai R."/>
            <person name="Kavagutti S V."/>
        </authorList>
    </citation>
    <scope>NUCLEOTIDE SEQUENCE</scope>
</reference>
<dbReference type="AntiFam" id="ANF00112">
    <property type="entry name" value="Shadow ORF (opposite phnC)"/>
</dbReference>
<name>A0A6J6V1S2_9ZZZZ</name>